<protein>
    <submittedName>
        <fullName evidence="1">Uncharacterized protein conserved in bacteria</fullName>
    </submittedName>
</protein>
<accession>A0A380Z3I2</accession>
<dbReference type="Proteomes" id="UP000254620">
    <property type="component" value="Unassembled WGS sequence"/>
</dbReference>
<gene>
    <name evidence="1" type="ORF">NCTC10926_02835</name>
</gene>
<dbReference type="InterPro" id="IPR011067">
    <property type="entry name" value="Plasmid_toxin/cell-grow_inhib"/>
</dbReference>
<dbReference type="RefSeq" id="WP_115615842.1">
    <property type="nucleotide sequence ID" value="NZ_JBANLW010000153.1"/>
</dbReference>
<dbReference type="InterPro" id="IPR003477">
    <property type="entry name" value="PemK-like"/>
</dbReference>
<name>A0A380Z3I2_AVIPA</name>
<evidence type="ECO:0000313" key="2">
    <source>
        <dbReference type="Proteomes" id="UP000254620"/>
    </source>
</evidence>
<reference evidence="1 2" key="1">
    <citation type="submission" date="2018-06" db="EMBL/GenBank/DDBJ databases">
        <authorList>
            <consortium name="Pathogen Informatics"/>
            <person name="Doyle S."/>
        </authorList>
    </citation>
    <scope>NUCLEOTIDE SEQUENCE [LARGE SCALE GENOMIC DNA]</scope>
    <source>
        <strain evidence="1 2">NCTC10926</strain>
    </source>
</reference>
<dbReference type="EMBL" id="UFSW01000002">
    <property type="protein sequence ID" value="SUV40778.1"/>
    <property type="molecule type" value="Genomic_DNA"/>
</dbReference>
<dbReference type="Gene3D" id="2.30.30.110">
    <property type="match status" value="1"/>
</dbReference>
<evidence type="ECO:0000313" key="1">
    <source>
        <dbReference type="EMBL" id="SUV40778.1"/>
    </source>
</evidence>
<proteinExistence type="predicted"/>
<dbReference type="SUPFAM" id="SSF50118">
    <property type="entry name" value="Cell growth inhibitor/plasmid maintenance toxic component"/>
    <property type="match status" value="1"/>
</dbReference>
<organism evidence="1 2">
    <name type="scientific">Avibacterium paragallinarum</name>
    <name type="common">Haemophilus gallinarum</name>
    <dbReference type="NCBI Taxonomy" id="728"/>
    <lineage>
        <taxon>Bacteria</taxon>
        <taxon>Pseudomonadati</taxon>
        <taxon>Pseudomonadota</taxon>
        <taxon>Gammaproteobacteria</taxon>
        <taxon>Pasteurellales</taxon>
        <taxon>Pasteurellaceae</taxon>
        <taxon>Avibacterium</taxon>
    </lineage>
</organism>
<sequence length="146" mass="16521">MGIKTHRPKVGEILECDYGLFSENNHPNGHIPPEIIKKRMVVVLNGKLNGLALVVPVSSTKSLNGIQNGHHIEISSDLLKVTAFYDKRQRWAKAELIQSVSRERLHHIYDKGNKLIQYLPRELVEQIQKAVIKAINAKTLLDNEAE</sequence>
<dbReference type="AlphaFoldDB" id="A0A380Z3I2"/>
<dbReference type="Pfam" id="PF02452">
    <property type="entry name" value="PemK_toxin"/>
    <property type="match status" value="1"/>
</dbReference>
<dbReference type="GO" id="GO:0003677">
    <property type="term" value="F:DNA binding"/>
    <property type="evidence" value="ECO:0007669"/>
    <property type="project" value="InterPro"/>
</dbReference>